<dbReference type="Gene3D" id="1.10.238.10">
    <property type="entry name" value="EF-hand"/>
    <property type="match status" value="1"/>
</dbReference>
<keyword evidence="4" id="KW-1185">Reference proteome</keyword>
<dbReference type="Pfam" id="PF13499">
    <property type="entry name" value="EF-hand_7"/>
    <property type="match status" value="1"/>
</dbReference>
<dbReference type="InterPro" id="IPR002048">
    <property type="entry name" value="EF_hand_dom"/>
</dbReference>
<dbReference type="EMBL" id="LSRX01000485">
    <property type="protein sequence ID" value="OLP95925.1"/>
    <property type="molecule type" value="Genomic_DNA"/>
</dbReference>
<dbReference type="FunFam" id="1.10.238.10:FF:000001">
    <property type="entry name" value="Calmodulin 1"/>
    <property type="match status" value="1"/>
</dbReference>
<dbReference type="InterPro" id="IPR011992">
    <property type="entry name" value="EF-hand-dom_pair"/>
</dbReference>
<dbReference type="PANTHER" id="PTHR23049">
    <property type="entry name" value="MYOSIN REGULATORY LIGHT CHAIN 2"/>
    <property type="match status" value="1"/>
</dbReference>
<dbReference type="AlphaFoldDB" id="A0A1Q9DL68"/>
<proteinExistence type="predicted"/>
<sequence>MYLRVVLVVLQKAQVQNHACTSLTRTFHGLARCISEQNSHLFVSRWSAGETRRGFAMAGAGFEIKLDDPEAELSQDQYEKVVDNFKLLDQSKTGRLNPQQVGILFRAFGQNPTDEELAEMLRPVPQVGLDVDGFIRFFKGNYRTPTTEDTLLKAFQVFDLEDTGIMSREKFKEMLTSLGDPMQEHEVDAILREAEVDDKGLFDYKSLAKRLCEGPKRIPDMP</sequence>
<dbReference type="SMR" id="A0A1Q9DL68"/>
<evidence type="ECO:0000259" key="2">
    <source>
        <dbReference type="PROSITE" id="PS50222"/>
    </source>
</evidence>
<accession>A0A1Q9DL68</accession>
<dbReference type="PROSITE" id="PS50222">
    <property type="entry name" value="EF_HAND_2"/>
    <property type="match status" value="1"/>
</dbReference>
<evidence type="ECO:0000313" key="4">
    <source>
        <dbReference type="Proteomes" id="UP000186817"/>
    </source>
</evidence>
<comment type="caution">
    <text evidence="3">The sequence shown here is derived from an EMBL/GenBank/DDBJ whole genome shotgun (WGS) entry which is preliminary data.</text>
</comment>
<name>A0A1Q9DL68_SYMMI</name>
<protein>
    <submittedName>
        <fullName evidence="3">Calmodulin</fullName>
    </submittedName>
</protein>
<dbReference type="GO" id="GO:0005509">
    <property type="term" value="F:calcium ion binding"/>
    <property type="evidence" value="ECO:0007669"/>
    <property type="project" value="InterPro"/>
</dbReference>
<dbReference type="OMA" id="EWSSTWN"/>
<reference evidence="3 4" key="1">
    <citation type="submission" date="2016-02" db="EMBL/GenBank/DDBJ databases">
        <title>Genome analysis of coral dinoflagellate symbionts highlights evolutionary adaptations to a symbiotic lifestyle.</title>
        <authorList>
            <person name="Aranda M."/>
            <person name="Li Y."/>
            <person name="Liew Y.J."/>
            <person name="Baumgarten S."/>
            <person name="Simakov O."/>
            <person name="Wilson M."/>
            <person name="Piel J."/>
            <person name="Ashoor H."/>
            <person name="Bougouffa S."/>
            <person name="Bajic V.B."/>
            <person name="Ryu T."/>
            <person name="Ravasi T."/>
            <person name="Bayer T."/>
            <person name="Micklem G."/>
            <person name="Kim H."/>
            <person name="Bhak J."/>
            <person name="Lajeunesse T.C."/>
            <person name="Voolstra C.R."/>
        </authorList>
    </citation>
    <scope>NUCLEOTIDE SEQUENCE [LARGE SCALE GENOMIC DNA]</scope>
    <source>
        <strain evidence="3 4">CCMP2467</strain>
    </source>
</reference>
<feature type="domain" description="EF-hand" evidence="2">
    <location>
        <begin position="146"/>
        <end position="181"/>
    </location>
</feature>
<dbReference type="InterPro" id="IPR050403">
    <property type="entry name" value="Myosin_RLC"/>
</dbReference>
<dbReference type="OrthoDB" id="429467at2759"/>
<dbReference type="SUPFAM" id="SSF47473">
    <property type="entry name" value="EF-hand"/>
    <property type="match status" value="1"/>
</dbReference>
<evidence type="ECO:0000313" key="3">
    <source>
        <dbReference type="EMBL" id="OLP95925.1"/>
    </source>
</evidence>
<gene>
    <name evidence="3" type="primary">Calmodulin</name>
    <name evidence="3" type="ORF">AK812_SmicGene21885</name>
</gene>
<evidence type="ECO:0000256" key="1">
    <source>
        <dbReference type="ARBA" id="ARBA00022737"/>
    </source>
</evidence>
<dbReference type="Proteomes" id="UP000186817">
    <property type="component" value="Unassembled WGS sequence"/>
</dbReference>
<organism evidence="3 4">
    <name type="scientific">Symbiodinium microadriaticum</name>
    <name type="common">Dinoflagellate</name>
    <name type="synonym">Zooxanthella microadriatica</name>
    <dbReference type="NCBI Taxonomy" id="2951"/>
    <lineage>
        <taxon>Eukaryota</taxon>
        <taxon>Sar</taxon>
        <taxon>Alveolata</taxon>
        <taxon>Dinophyceae</taxon>
        <taxon>Suessiales</taxon>
        <taxon>Symbiodiniaceae</taxon>
        <taxon>Symbiodinium</taxon>
    </lineage>
</organism>
<keyword evidence="1" id="KW-0677">Repeat</keyword>